<protein>
    <submittedName>
        <fullName evidence="11">Mitochondrial carrier protein</fullName>
    </submittedName>
</protein>
<dbReference type="EMBL" id="APAU02000021">
    <property type="protein sequence ID" value="EUB61350.1"/>
    <property type="molecule type" value="Genomic_DNA"/>
</dbReference>
<dbReference type="RefSeq" id="XP_024352546.1">
    <property type="nucleotide sequence ID" value="XM_024493085.1"/>
</dbReference>
<organism evidence="11 12">
    <name type="scientific">Echinococcus granulosus</name>
    <name type="common">Hydatid tapeworm</name>
    <dbReference type="NCBI Taxonomy" id="6210"/>
    <lineage>
        <taxon>Eukaryota</taxon>
        <taxon>Metazoa</taxon>
        <taxon>Spiralia</taxon>
        <taxon>Lophotrochozoa</taxon>
        <taxon>Platyhelminthes</taxon>
        <taxon>Cestoda</taxon>
        <taxon>Eucestoda</taxon>
        <taxon>Cyclophyllidea</taxon>
        <taxon>Taeniidae</taxon>
        <taxon>Echinococcus</taxon>
        <taxon>Echinococcus granulosus group</taxon>
    </lineage>
</organism>
<keyword evidence="8 9" id="KW-0472">Membrane</keyword>
<dbReference type="InterPro" id="IPR023395">
    <property type="entry name" value="MCP_dom_sf"/>
</dbReference>
<evidence type="ECO:0000256" key="4">
    <source>
        <dbReference type="ARBA" id="ARBA00022737"/>
    </source>
</evidence>
<dbReference type="KEGG" id="egl:EGR_03836"/>
<dbReference type="InterPro" id="IPR018108">
    <property type="entry name" value="MCP_transmembrane"/>
</dbReference>
<name>W6UIN7_ECHGR</name>
<evidence type="ECO:0000313" key="12">
    <source>
        <dbReference type="Proteomes" id="UP000019149"/>
    </source>
</evidence>
<evidence type="ECO:0000256" key="5">
    <source>
        <dbReference type="ARBA" id="ARBA00022787"/>
    </source>
</evidence>
<keyword evidence="7" id="KW-0496">Mitochondrion</keyword>
<dbReference type="GeneID" id="36339551"/>
<dbReference type="OrthoDB" id="10253709at2759"/>
<accession>W6UIN7</accession>
<evidence type="ECO:0000256" key="3">
    <source>
        <dbReference type="ARBA" id="ARBA00022692"/>
    </source>
</evidence>
<dbReference type="SUPFAM" id="SSF103506">
    <property type="entry name" value="Mitochondrial carrier"/>
    <property type="match status" value="1"/>
</dbReference>
<sequence length="329" mass="37881">MSNFYTRVANTELGTDIYPIRSDTFVIRTLLNPLRLTRTLIQLGHEPLSPTASLSPLSLLSFSSSTIYCYPNVFVYTRHLFHTYGFWPVMTCGFFSSFCFDFLTEVFYFMSHRYIVERALCAEEWLDDTEVMEKPKSRFGEGLVDRIPLSQFAAHLLNLCLLKVHEVVITQPFYVIMVRQGASIIGKEVGYSWFYQAVLSIFRDNGIMGFFSGITPRLMFELSPMIIYLCVRRMLQQNIFSSLRSWSKTVHSCIHTLSYAVINFLAYRLEVVSCVMALHGSRIPTAEAAVANSFSGWRECRRTLAMTGQLQRGYFPFWRFCPTPSFAPL</sequence>
<dbReference type="AlphaFoldDB" id="W6UIN7"/>
<evidence type="ECO:0000256" key="10">
    <source>
        <dbReference type="RuleBase" id="RU000488"/>
    </source>
</evidence>
<evidence type="ECO:0000256" key="7">
    <source>
        <dbReference type="ARBA" id="ARBA00023128"/>
    </source>
</evidence>
<keyword evidence="4" id="KW-0677">Repeat</keyword>
<dbReference type="PROSITE" id="PS50920">
    <property type="entry name" value="SOLCAR"/>
    <property type="match status" value="1"/>
</dbReference>
<proteinExistence type="inferred from homology"/>
<dbReference type="Proteomes" id="UP000019149">
    <property type="component" value="Unassembled WGS sequence"/>
</dbReference>
<evidence type="ECO:0000313" key="11">
    <source>
        <dbReference type="EMBL" id="EUB61350.1"/>
    </source>
</evidence>
<keyword evidence="5" id="KW-1000">Mitochondrion outer membrane</keyword>
<dbReference type="PANTHER" id="PTHR10780:SF18">
    <property type="entry name" value="LD43650P"/>
    <property type="match status" value="1"/>
</dbReference>
<dbReference type="Pfam" id="PF00153">
    <property type="entry name" value="Mito_carr"/>
    <property type="match status" value="1"/>
</dbReference>
<gene>
    <name evidence="11" type="ORF">EGR_03836</name>
</gene>
<dbReference type="CTD" id="36339551"/>
<evidence type="ECO:0000256" key="9">
    <source>
        <dbReference type="PROSITE-ProRule" id="PRU00282"/>
    </source>
</evidence>
<reference evidence="11 12" key="1">
    <citation type="journal article" date="2013" name="Nat. Genet.">
        <title>The genome of the hydatid tapeworm Echinococcus granulosus.</title>
        <authorList>
            <person name="Zheng H."/>
            <person name="Zhang W."/>
            <person name="Zhang L."/>
            <person name="Zhang Z."/>
            <person name="Li J."/>
            <person name="Lu G."/>
            <person name="Zhu Y."/>
            <person name="Wang Y."/>
            <person name="Huang Y."/>
            <person name="Liu J."/>
            <person name="Kang H."/>
            <person name="Chen J."/>
            <person name="Wang L."/>
            <person name="Chen A."/>
            <person name="Yu S."/>
            <person name="Gao Z."/>
            <person name="Jin L."/>
            <person name="Gu W."/>
            <person name="Wang Z."/>
            <person name="Zhao L."/>
            <person name="Shi B."/>
            <person name="Wen H."/>
            <person name="Lin R."/>
            <person name="Jones M.K."/>
            <person name="Brejova B."/>
            <person name="Vinar T."/>
            <person name="Zhao G."/>
            <person name="McManus D.P."/>
            <person name="Chen Z."/>
            <person name="Zhou Y."/>
            <person name="Wang S."/>
        </authorList>
    </citation>
    <scope>NUCLEOTIDE SEQUENCE [LARGE SCALE GENOMIC DNA]</scope>
</reference>
<keyword evidence="6" id="KW-1133">Transmembrane helix</keyword>
<keyword evidence="3 9" id="KW-0812">Transmembrane</keyword>
<comment type="similarity">
    <text evidence="2 10">Belongs to the mitochondrial carrier (TC 2.A.29) family.</text>
</comment>
<keyword evidence="10" id="KW-0813">Transport</keyword>
<comment type="caution">
    <text evidence="11">The sequence shown here is derived from an EMBL/GenBank/DDBJ whole genome shotgun (WGS) entry which is preliminary data.</text>
</comment>
<dbReference type="PANTHER" id="PTHR10780">
    <property type="entry name" value="MITOCHONDRIAL CARRIER HOMOLOG"/>
    <property type="match status" value="1"/>
</dbReference>
<evidence type="ECO:0000256" key="1">
    <source>
        <dbReference type="ARBA" id="ARBA00004374"/>
    </source>
</evidence>
<keyword evidence="12" id="KW-1185">Reference proteome</keyword>
<dbReference type="Gene3D" id="1.50.40.10">
    <property type="entry name" value="Mitochondrial carrier domain"/>
    <property type="match status" value="1"/>
</dbReference>
<dbReference type="OMA" id="WTTLMHP"/>
<comment type="subcellular location">
    <subcellularLocation>
        <location evidence="1">Mitochondrion outer membrane</location>
        <topology evidence="1">Multi-pass membrane protein</topology>
    </subcellularLocation>
</comment>
<evidence type="ECO:0000256" key="8">
    <source>
        <dbReference type="ARBA" id="ARBA00023136"/>
    </source>
</evidence>
<dbReference type="GO" id="GO:0005741">
    <property type="term" value="C:mitochondrial outer membrane"/>
    <property type="evidence" value="ECO:0007669"/>
    <property type="project" value="UniProtKB-SubCell"/>
</dbReference>
<evidence type="ECO:0000256" key="2">
    <source>
        <dbReference type="ARBA" id="ARBA00006375"/>
    </source>
</evidence>
<feature type="repeat" description="Solcar" evidence="9">
    <location>
        <begin position="150"/>
        <end position="238"/>
    </location>
</feature>
<evidence type="ECO:0000256" key="6">
    <source>
        <dbReference type="ARBA" id="ARBA00022989"/>
    </source>
</evidence>